<reference evidence="1 2" key="1">
    <citation type="journal article" date="2018" name="Biotechnol. Biofuels">
        <title>Integrative visual omics of the white-rot fungus Polyporus brumalis exposes the biotechnological potential of its oxidative enzymes for delignifying raw plant biomass.</title>
        <authorList>
            <person name="Miyauchi S."/>
            <person name="Rancon A."/>
            <person name="Drula E."/>
            <person name="Hage H."/>
            <person name="Chaduli D."/>
            <person name="Favel A."/>
            <person name="Grisel S."/>
            <person name="Henrissat B."/>
            <person name="Herpoel-Gimbert I."/>
            <person name="Ruiz-Duenas F.J."/>
            <person name="Chevret D."/>
            <person name="Hainaut M."/>
            <person name="Lin J."/>
            <person name="Wang M."/>
            <person name="Pangilinan J."/>
            <person name="Lipzen A."/>
            <person name="Lesage-Meessen L."/>
            <person name="Navarro D."/>
            <person name="Riley R."/>
            <person name="Grigoriev I.V."/>
            <person name="Zhou S."/>
            <person name="Raouche S."/>
            <person name="Rosso M.N."/>
        </authorList>
    </citation>
    <scope>NUCLEOTIDE SEQUENCE [LARGE SCALE GENOMIC DNA]</scope>
    <source>
        <strain evidence="1 2">BRFM 1820</strain>
    </source>
</reference>
<dbReference type="AlphaFoldDB" id="A0A371DHP7"/>
<gene>
    <name evidence="1" type="ORF">OH76DRAFT_1400979</name>
</gene>
<dbReference type="InterPro" id="IPR038883">
    <property type="entry name" value="AN11006-like"/>
</dbReference>
<accession>A0A371DHP7</accession>
<dbReference type="Proteomes" id="UP000256964">
    <property type="component" value="Unassembled WGS sequence"/>
</dbReference>
<dbReference type="PANTHER" id="PTHR42085:SF2">
    <property type="entry name" value="F-BOX DOMAIN-CONTAINING PROTEIN"/>
    <property type="match status" value="1"/>
</dbReference>
<evidence type="ECO:0008006" key="3">
    <source>
        <dbReference type="Google" id="ProtNLM"/>
    </source>
</evidence>
<keyword evidence="2" id="KW-1185">Reference proteome</keyword>
<protein>
    <recommendedName>
        <fullName evidence="3">F-box domain-containing protein</fullName>
    </recommendedName>
</protein>
<evidence type="ECO:0000313" key="2">
    <source>
        <dbReference type="Proteomes" id="UP000256964"/>
    </source>
</evidence>
<name>A0A371DHP7_9APHY</name>
<dbReference type="PANTHER" id="PTHR42085">
    <property type="entry name" value="F-BOX DOMAIN-CONTAINING PROTEIN"/>
    <property type="match status" value="1"/>
</dbReference>
<sequence length="411" mass="46897">MPAPFLELPTELRLQIYEHFFTTHQHVSQSHQPTNAHIRLLYVCRQITDEAGTHFRHYISLRTEHQISAFILYAAPQFVAQIEWADVANDGRVFQSADENQEDTPLSNLHLALARMTALRRLRVFQCTQGLPINLRNTMSLHRSRRLGLKFERAMFPKGLVSPSYYELYLDPDTRIDLYDAVDPSNIVALRLSGEIISSSSNPSKRECDSAQTRSMSGLRHVTLHSITGNYFDRQSIEECFPGAQLESFTYALGHRLGFEIRNHHVESLASAHGRSLRKLVLLGCSRLSSANITQALENMPFLEYFALHLFTVDELRSNFIRSLPLSLAVLKIQVMNAWYAVALTAEEESLCEAIETDILLRNSPLQHVCASFRTALMIDGGRHDRWEQIAASRNVRLDLGPWEHEMVQDV</sequence>
<dbReference type="InterPro" id="IPR032675">
    <property type="entry name" value="LRR_dom_sf"/>
</dbReference>
<dbReference type="EMBL" id="KZ857392">
    <property type="protein sequence ID" value="RDX52060.1"/>
    <property type="molecule type" value="Genomic_DNA"/>
</dbReference>
<proteinExistence type="predicted"/>
<dbReference type="Gene3D" id="3.80.10.10">
    <property type="entry name" value="Ribonuclease Inhibitor"/>
    <property type="match status" value="1"/>
</dbReference>
<evidence type="ECO:0000313" key="1">
    <source>
        <dbReference type="EMBL" id="RDX52060.1"/>
    </source>
</evidence>
<dbReference type="OrthoDB" id="2951834at2759"/>
<organism evidence="1 2">
    <name type="scientific">Lentinus brumalis</name>
    <dbReference type="NCBI Taxonomy" id="2498619"/>
    <lineage>
        <taxon>Eukaryota</taxon>
        <taxon>Fungi</taxon>
        <taxon>Dikarya</taxon>
        <taxon>Basidiomycota</taxon>
        <taxon>Agaricomycotina</taxon>
        <taxon>Agaricomycetes</taxon>
        <taxon>Polyporales</taxon>
        <taxon>Polyporaceae</taxon>
        <taxon>Lentinus</taxon>
    </lineage>
</organism>